<dbReference type="Proteomes" id="UP000013776">
    <property type="component" value="Unassembled WGS sequence"/>
</dbReference>
<comment type="caution">
    <text evidence="2">The sequence shown here is derived from an EMBL/GenBank/DDBJ whole genome shotgun (WGS) entry which is preliminary data.</text>
</comment>
<dbReference type="InterPro" id="IPR036188">
    <property type="entry name" value="FAD/NAD-bd_sf"/>
</dbReference>
<dbReference type="PANTHER" id="PTHR38688:SF1">
    <property type="entry name" value="FAD_NAD(P)-BINDING DOMAIN-CONTAINING PROTEIN"/>
    <property type="match status" value="1"/>
</dbReference>
<dbReference type="InterPro" id="IPR053275">
    <property type="entry name" value="Agnestin_monoxygenase"/>
</dbReference>
<dbReference type="GO" id="GO:0016491">
    <property type="term" value="F:oxidoreductase activity"/>
    <property type="evidence" value="ECO:0007669"/>
    <property type="project" value="InterPro"/>
</dbReference>
<proteinExistence type="predicted"/>
<dbReference type="AlphaFoldDB" id="R4X9L4"/>
<dbReference type="SUPFAM" id="SSF51905">
    <property type="entry name" value="FAD/NAD(P)-binding domain"/>
    <property type="match status" value="1"/>
</dbReference>
<sequence length="418" mass="46052">MLLSQPTTALASRTAVHYRPRLVPKNQVQLSNLVRCLATSTATLKRYDAVVIGAGPGGLTCVTNLLDQGLQNVCMVDPSFTAGRINEKYREVPSNTKTMMFEKWATGTKVAEQILKSAPKPNAYERLLTFNQDAGCPLGDAIDVAQLLSDGLRKDPRVHSIETRVKSINKLDDNTWRIPELDLLTNRVVLAVGSHPKPHDLASHYPHIKPLDLDTCLKPSDLAKAVPEGSKVGVVGASHSAILAIKNLYDLGNVEVINFHRSPLLYAIYKEGWILYDNTGLKGIAADWAREVLGALTPPKTLRRINMKSEENQGKSEKEIYDKELQGVTHLVSAIGYEMNQLPTITVNGKTVQPEFDPLTGRFFSAKENKEVLGGLFGAGIAYPERVTDPAGNVESAVGWFKFMKFVKRTSPEWVQKP</sequence>
<dbReference type="eggNOG" id="ENOG502RXKM">
    <property type="taxonomic scope" value="Eukaryota"/>
</dbReference>
<dbReference type="PRINTS" id="PR00411">
    <property type="entry name" value="PNDRDTASEI"/>
</dbReference>
<dbReference type="EMBL" id="CAHR02000070">
    <property type="protein sequence ID" value="CCG82105.1"/>
    <property type="molecule type" value="Genomic_DNA"/>
</dbReference>
<dbReference type="PANTHER" id="PTHR38688">
    <property type="entry name" value="PYR_REDOX_2 DOMAIN-CONTAINING PROTEIN"/>
    <property type="match status" value="1"/>
</dbReference>
<protein>
    <recommendedName>
        <fullName evidence="1">FAD/NAD(P)-binding domain-containing protein</fullName>
    </recommendedName>
</protein>
<name>R4X9L4_TAPDE</name>
<dbReference type="STRING" id="1097556.R4X9L4"/>
<gene>
    <name evidence="2" type="ORF">TAPDE_002044</name>
</gene>
<evidence type="ECO:0000313" key="3">
    <source>
        <dbReference type="Proteomes" id="UP000013776"/>
    </source>
</evidence>
<dbReference type="InterPro" id="IPR023753">
    <property type="entry name" value="FAD/NAD-binding_dom"/>
</dbReference>
<dbReference type="OrthoDB" id="432536at2759"/>
<organism evidence="2 3">
    <name type="scientific">Taphrina deformans (strain PYCC 5710 / ATCC 11124 / CBS 356.35 / IMI 108563 / JCM 9778 / NBRC 8474)</name>
    <name type="common">Peach leaf curl fungus</name>
    <name type="synonym">Lalaria deformans</name>
    <dbReference type="NCBI Taxonomy" id="1097556"/>
    <lineage>
        <taxon>Eukaryota</taxon>
        <taxon>Fungi</taxon>
        <taxon>Dikarya</taxon>
        <taxon>Ascomycota</taxon>
        <taxon>Taphrinomycotina</taxon>
        <taxon>Taphrinomycetes</taxon>
        <taxon>Taphrinales</taxon>
        <taxon>Taphrinaceae</taxon>
        <taxon>Taphrina</taxon>
    </lineage>
</organism>
<dbReference type="Pfam" id="PF07992">
    <property type="entry name" value="Pyr_redox_2"/>
    <property type="match status" value="1"/>
</dbReference>
<reference evidence="2 3" key="1">
    <citation type="journal article" date="2013" name="MBio">
        <title>Genome sequencing of the plant pathogen Taphrina deformans, the causal agent of peach leaf curl.</title>
        <authorList>
            <person name="Cisse O.H."/>
            <person name="Almeida J.M.G.C.F."/>
            <person name="Fonseca A."/>
            <person name="Kumar A.A."/>
            <person name="Salojaervi J."/>
            <person name="Overmyer K."/>
            <person name="Hauser P.M."/>
            <person name="Pagni M."/>
        </authorList>
    </citation>
    <scope>NUCLEOTIDE SEQUENCE [LARGE SCALE GENOMIC DNA]</scope>
    <source>
        <strain evidence="3">PYCC 5710 / ATCC 11124 / CBS 356.35 / IMI 108563 / JCM 9778 / NBRC 8474</strain>
    </source>
</reference>
<dbReference type="Gene3D" id="3.50.50.60">
    <property type="entry name" value="FAD/NAD(P)-binding domain"/>
    <property type="match status" value="1"/>
</dbReference>
<dbReference type="VEuPathDB" id="FungiDB:TAPDE_002044"/>
<evidence type="ECO:0000259" key="1">
    <source>
        <dbReference type="Pfam" id="PF07992"/>
    </source>
</evidence>
<keyword evidence="3" id="KW-1185">Reference proteome</keyword>
<feature type="domain" description="FAD/NAD(P)-binding" evidence="1">
    <location>
        <begin position="47"/>
        <end position="265"/>
    </location>
</feature>
<evidence type="ECO:0000313" key="2">
    <source>
        <dbReference type="EMBL" id="CCG82105.1"/>
    </source>
</evidence>
<accession>R4X9L4</accession>